<dbReference type="Proteomes" id="UP001174909">
    <property type="component" value="Unassembled WGS sequence"/>
</dbReference>
<accession>A0AA35X3A8</accession>
<sequence>MLYVGMARVKSHVIHVRNTLSTGHVNRNPFGSVVIRW</sequence>
<gene>
    <name evidence="1" type="ORF">GBAR_LOCUS24300</name>
</gene>
<reference evidence="1" key="1">
    <citation type="submission" date="2023-03" db="EMBL/GenBank/DDBJ databases">
        <authorList>
            <person name="Steffen K."/>
            <person name="Cardenas P."/>
        </authorList>
    </citation>
    <scope>NUCLEOTIDE SEQUENCE</scope>
</reference>
<comment type="caution">
    <text evidence="1">The sequence shown here is derived from an EMBL/GenBank/DDBJ whole genome shotgun (WGS) entry which is preliminary data.</text>
</comment>
<protein>
    <submittedName>
        <fullName evidence="1">Uncharacterized protein</fullName>
    </submittedName>
</protein>
<evidence type="ECO:0000313" key="1">
    <source>
        <dbReference type="EMBL" id="CAI8043793.1"/>
    </source>
</evidence>
<name>A0AA35X3A8_GEOBA</name>
<dbReference type="EMBL" id="CASHTH010003358">
    <property type="protein sequence ID" value="CAI8043793.1"/>
    <property type="molecule type" value="Genomic_DNA"/>
</dbReference>
<organism evidence="1 2">
    <name type="scientific">Geodia barretti</name>
    <name type="common">Barrett's horny sponge</name>
    <dbReference type="NCBI Taxonomy" id="519541"/>
    <lineage>
        <taxon>Eukaryota</taxon>
        <taxon>Metazoa</taxon>
        <taxon>Porifera</taxon>
        <taxon>Demospongiae</taxon>
        <taxon>Heteroscleromorpha</taxon>
        <taxon>Tetractinellida</taxon>
        <taxon>Astrophorina</taxon>
        <taxon>Geodiidae</taxon>
        <taxon>Geodia</taxon>
    </lineage>
</organism>
<proteinExistence type="predicted"/>
<keyword evidence="2" id="KW-1185">Reference proteome</keyword>
<evidence type="ECO:0000313" key="2">
    <source>
        <dbReference type="Proteomes" id="UP001174909"/>
    </source>
</evidence>
<dbReference type="AlphaFoldDB" id="A0AA35X3A8"/>